<protein>
    <submittedName>
        <fullName evidence="2">Uncharacterized protein</fullName>
    </submittedName>
</protein>
<sequence length="51" mass="6034">MKLSQLLKWTTTDGKHLLMRLFYYTYIPIILILGYKSMNIQALFPQLASKQ</sequence>
<keyword evidence="1" id="KW-0812">Transmembrane</keyword>
<organism evidence="2 3">
    <name type="scientific">Paramecium primaurelia</name>
    <dbReference type="NCBI Taxonomy" id="5886"/>
    <lineage>
        <taxon>Eukaryota</taxon>
        <taxon>Sar</taxon>
        <taxon>Alveolata</taxon>
        <taxon>Ciliophora</taxon>
        <taxon>Intramacronucleata</taxon>
        <taxon>Oligohymenophorea</taxon>
        <taxon>Peniculida</taxon>
        <taxon>Parameciidae</taxon>
        <taxon>Paramecium</taxon>
    </lineage>
</organism>
<proteinExistence type="predicted"/>
<reference evidence="2" key="1">
    <citation type="submission" date="2021-01" db="EMBL/GenBank/DDBJ databases">
        <authorList>
            <consortium name="Genoscope - CEA"/>
            <person name="William W."/>
        </authorList>
    </citation>
    <scope>NUCLEOTIDE SEQUENCE</scope>
</reference>
<evidence type="ECO:0000313" key="2">
    <source>
        <dbReference type="EMBL" id="CAD8098946.1"/>
    </source>
</evidence>
<dbReference type="Proteomes" id="UP000688137">
    <property type="component" value="Unassembled WGS sequence"/>
</dbReference>
<evidence type="ECO:0000313" key="3">
    <source>
        <dbReference type="Proteomes" id="UP000688137"/>
    </source>
</evidence>
<dbReference type="EMBL" id="CAJJDM010000111">
    <property type="protein sequence ID" value="CAD8098946.1"/>
    <property type="molecule type" value="Genomic_DNA"/>
</dbReference>
<dbReference type="OMA" id="MRLFYFT"/>
<feature type="transmembrane region" description="Helical" evidence="1">
    <location>
        <begin position="21"/>
        <end position="38"/>
    </location>
</feature>
<accession>A0A8S1P7E4</accession>
<comment type="caution">
    <text evidence="2">The sequence shown here is derived from an EMBL/GenBank/DDBJ whole genome shotgun (WGS) entry which is preliminary data.</text>
</comment>
<keyword evidence="3" id="KW-1185">Reference proteome</keyword>
<keyword evidence="1" id="KW-1133">Transmembrane helix</keyword>
<dbReference type="AlphaFoldDB" id="A0A8S1P7E4"/>
<name>A0A8S1P7E4_PARPR</name>
<gene>
    <name evidence="2" type="ORF">PPRIM_AZ9-3.1.T1080091</name>
</gene>
<evidence type="ECO:0000256" key="1">
    <source>
        <dbReference type="SAM" id="Phobius"/>
    </source>
</evidence>
<keyword evidence="1" id="KW-0472">Membrane</keyword>